<comment type="function">
    <text evidence="3 4">Catalyzes the conversion of N5-carboxyaminoimidazole ribonucleotide (N5-CAIR) to 4-carboxy-5-aminoimidazole ribonucleotide (CAIR).</text>
</comment>
<dbReference type="Pfam" id="PF00731">
    <property type="entry name" value="AIRC"/>
    <property type="match status" value="1"/>
</dbReference>
<evidence type="ECO:0000256" key="3">
    <source>
        <dbReference type="HAMAP-Rule" id="MF_01929"/>
    </source>
</evidence>
<feature type="binding site" evidence="3">
    <location>
        <position position="9"/>
    </location>
    <ligand>
        <name>substrate</name>
    </ligand>
</feature>
<keyword evidence="1 3" id="KW-0658">Purine biosynthesis</keyword>
<dbReference type="NCBIfam" id="TIGR01162">
    <property type="entry name" value="purE"/>
    <property type="match status" value="1"/>
</dbReference>
<dbReference type="PANTHER" id="PTHR23046">
    <property type="entry name" value="PHOSPHORIBOSYLAMINOIMIDAZOLE CARBOXYLASE CATALYTIC SUBUNIT"/>
    <property type="match status" value="1"/>
</dbReference>
<comment type="pathway">
    <text evidence="3 4">Purine metabolism; IMP biosynthesis via de novo pathway; 5-amino-1-(5-phospho-D-ribosyl)imidazole-4-carboxylate from 5-amino-1-(5-phospho-D-ribosyl)imidazole (N5-CAIR route): step 2/2.</text>
</comment>
<evidence type="ECO:0000259" key="5">
    <source>
        <dbReference type="SMART" id="SM01001"/>
    </source>
</evidence>
<dbReference type="SUPFAM" id="SSF52255">
    <property type="entry name" value="N5-CAIR mutase (phosphoribosylaminoimidazole carboxylase, PurE)"/>
    <property type="match status" value="1"/>
</dbReference>
<evidence type="ECO:0000313" key="7">
    <source>
        <dbReference type="Proteomes" id="UP000606870"/>
    </source>
</evidence>
<accession>A0ABR6VF31</accession>
<evidence type="ECO:0000256" key="1">
    <source>
        <dbReference type="ARBA" id="ARBA00022755"/>
    </source>
</evidence>
<feature type="binding site" evidence="3">
    <location>
        <position position="39"/>
    </location>
    <ligand>
        <name>substrate</name>
    </ligand>
</feature>
<dbReference type="EC" id="5.4.99.18" evidence="3 4"/>
<evidence type="ECO:0000256" key="2">
    <source>
        <dbReference type="ARBA" id="ARBA00023235"/>
    </source>
</evidence>
<proteinExistence type="inferred from homology"/>
<keyword evidence="7" id="KW-1185">Reference proteome</keyword>
<dbReference type="Gene3D" id="3.40.50.1970">
    <property type="match status" value="1"/>
</dbReference>
<protein>
    <recommendedName>
        <fullName evidence="3 4">N5-carboxyaminoimidazole ribonucleotide mutase</fullName>
        <shortName evidence="3 4">N5-CAIR mutase</shortName>
        <ecNumber evidence="3 4">5.4.99.18</ecNumber>
    </recommendedName>
    <alternativeName>
        <fullName evidence="3">5-(carboxyamino)imidazole ribonucleotide mutase</fullName>
    </alternativeName>
</protein>
<sequence>MKVGLVMGSDSDIPVMKKALEVFHDFDVECEVLLASAHRTPAAVQEFASKARDRGLSCIVAGAGMAAHLPGVIASFTTLPVIGVPLESGSLKGMDALLAIVQMPSGMPVATVAINGAKNAALLAVQIGATSDPELAAKYKAYREKMSRDVMEKNDKLQQHLNTAASVYNKVQDTVESVVRTVSDAVEKNK</sequence>
<evidence type="ECO:0000256" key="4">
    <source>
        <dbReference type="PIRNR" id="PIRNR001338"/>
    </source>
</evidence>
<dbReference type="PIRSF" id="PIRSF001338">
    <property type="entry name" value="AIR_carboxylase"/>
    <property type="match status" value="1"/>
</dbReference>
<dbReference type="Proteomes" id="UP000606870">
    <property type="component" value="Unassembled WGS sequence"/>
</dbReference>
<feature type="binding site" evidence="3">
    <location>
        <position position="12"/>
    </location>
    <ligand>
        <name>substrate</name>
    </ligand>
</feature>
<gene>
    <name evidence="3 6" type="primary">purE</name>
    <name evidence="6" type="ORF">H8J70_00695</name>
</gene>
<dbReference type="HAMAP" id="MF_01929">
    <property type="entry name" value="PurE_classI"/>
    <property type="match status" value="1"/>
</dbReference>
<dbReference type="GO" id="GO:0004638">
    <property type="term" value="F:phosphoribosylaminoimidazole carboxylase activity"/>
    <property type="evidence" value="ECO:0007669"/>
    <property type="project" value="UniProtKB-EC"/>
</dbReference>
<dbReference type="InterPro" id="IPR033747">
    <property type="entry name" value="PurE_ClassI"/>
</dbReference>
<dbReference type="EMBL" id="JACOGK010000001">
    <property type="protein sequence ID" value="MBC3535786.1"/>
    <property type="molecule type" value="Genomic_DNA"/>
</dbReference>
<reference evidence="6 7" key="1">
    <citation type="submission" date="2020-08" db="EMBL/GenBank/DDBJ databases">
        <authorList>
            <person name="Liu C."/>
            <person name="Sun Q."/>
        </authorList>
    </citation>
    <scope>NUCLEOTIDE SEQUENCE [LARGE SCALE GENOMIC DNA]</scope>
    <source>
        <strain evidence="6 7">NSJ-59</strain>
    </source>
</reference>
<keyword evidence="2 3" id="KW-0413">Isomerase</keyword>
<dbReference type="InterPro" id="IPR000031">
    <property type="entry name" value="PurE_dom"/>
</dbReference>
<dbReference type="GO" id="GO:0034023">
    <property type="term" value="F:5-(carboxyamino)imidazole ribonucleotide mutase activity"/>
    <property type="evidence" value="ECO:0007669"/>
    <property type="project" value="UniProtKB-EC"/>
</dbReference>
<dbReference type="PANTHER" id="PTHR23046:SF2">
    <property type="entry name" value="PHOSPHORIBOSYLAMINOIMIDAZOLE CARBOXYLASE"/>
    <property type="match status" value="1"/>
</dbReference>
<comment type="caution">
    <text evidence="6">The sequence shown here is derived from an EMBL/GenBank/DDBJ whole genome shotgun (WGS) entry which is preliminary data.</text>
</comment>
<dbReference type="SMART" id="SM01001">
    <property type="entry name" value="AIRC"/>
    <property type="match status" value="1"/>
</dbReference>
<organism evidence="6 7">
    <name type="scientific">Megasphaera hominis</name>
    <dbReference type="NCBI Taxonomy" id="159836"/>
    <lineage>
        <taxon>Bacteria</taxon>
        <taxon>Bacillati</taxon>
        <taxon>Bacillota</taxon>
        <taxon>Negativicutes</taxon>
        <taxon>Veillonellales</taxon>
        <taxon>Veillonellaceae</taxon>
        <taxon>Megasphaera</taxon>
    </lineage>
</organism>
<dbReference type="InterPro" id="IPR024694">
    <property type="entry name" value="PurE_prokaryotes"/>
</dbReference>
<comment type="catalytic activity">
    <reaction evidence="3 4">
        <text>5-carboxyamino-1-(5-phospho-D-ribosyl)imidazole + H(+) = 5-amino-1-(5-phospho-D-ribosyl)imidazole-4-carboxylate</text>
        <dbReference type="Rhea" id="RHEA:13193"/>
        <dbReference type="ChEBI" id="CHEBI:15378"/>
        <dbReference type="ChEBI" id="CHEBI:58730"/>
        <dbReference type="ChEBI" id="CHEBI:77657"/>
        <dbReference type="EC" id="5.4.99.18"/>
    </reaction>
</comment>
<name>A0ABR6VF31_9FIRM</name>
<keyword evidence="6" id="KW-0456">Lyase</keyword>
<comment type="similarity">
    <text evidence="3">Belongs to the AIR carboxylase family. Class I subfamily.</text>
</comment>
<evidence type="ECO:0000313" key="6">
    <source>
        <dbReference type="EMBL" id="MBC3535786.1"/>
    </source>
</evidence>
<feature type="domain" description="PurE" evidence="5">
    <location>
        <begin position="1"/>
        <end position="150"/>
    </location>
</feature>